<reference evidence="4 5" key="1">
    <citation type="submission" date="2023-05" db="EMBL/GenBank/DDBJ databases">
        <title>Lithophilousrod everest ZFBP1038 complete genpme.</title>
        <authorList>
            <person name="Tian M."/>
        </authorList>
    </citation>
    <scope>NUCLEOTIDE SEQUENCE [LARGE SCALE GENOMIC DNA]</scope>
    <source>
        <strain evidence="4 5">ZFBP1038</strain>
    </source>
</reference>
<keyword evidence="2" id="KW-0812">Transmembrane</keyword>
<dbReference type="Gene3D" id="3.10.350.10">
    <property type="entry name" value="LysM domain"/>
    <property type="match status" value="1"/>
</dbReference>
<evidence type="ECO:0000313" key="4">
    <source>
        <dbReference type="EMBL" id="WGW10686.1"/>
    </source>
</evidence>
<keyword evidence="2" id="KW-0472">Membrane</keyword>
<evidence type="ECO:0000259" key="3">
    <source>
        <dbReference type="PROSITE" id="PS51782"/>
    </source>
</evidence>
<feature type="domain" description="LysM" evidence="3">
    <location>
        <begin position="199"/>
        <end position="256"/>
    </location>
</feature>
<proteinExistence type="predicted"/>
<keyword evidence="5" id="KW-1185">Reference proteome</keyword>
<feature type="transmembrane region" description="Helical" evidence="2">
    <location>
        <begin position="49"/>
        <end position="80"/>
    </location>
</feature>
<keyword evidence="2" id="KW-1133">Transmembrane helix</keyword>
<dbReference type="InterPro" id="IPR036779">
    <property type="entry name" value="LysM_dom_sf"/>
</dbReference>
<accession>A0ABY8QPF7</accession>
<dbReference type="InterPro" id="IPR018392">
    <property type="entry name" value="LysM"/>
</dbReference>
<organism evidence="4 5">
    <name type="scientific">Saxibacter everestensis</name>
    <dbReference type="NCBI Taxonomy" id="2909229"/>
    <lineage>
        <taxon>Bacteria</taxon>
        <taxon>Bacillati</taxon>
        <taxon>Actinomycetota</taxon>
        <taxon>Actinomycetes</taxon>
        <taxon>Micrococcales</taxon>
        <taxon>Brevibacteriaceae</taxon>
        <taxon>Saxibacter</taxon>
    </lineage>
</organism>
<evidence type="ECO:0000256" key="1">
    <source>
        <dbReference type="SAM" id="MobiDB-lite"/>
    </source>
</evidence>
<sequence>MRAHQLVSASSRLLLLPAVLAGGFVGLALTVQSAGTALTVLRGDSPDIAAAVALLAAVIASICLARLLLGLILSSTGMLLARFRPGSGRRLLVLGRLFTPAVCRPLVLGVSATVVSVSLVSCGPSGRLSELPDPGWQAGSTQLREPGWPVTQLPEPSESSPTPQHTPPDPDPDPDPGPDPEPQPQHKPPDPDQRPPGSNYVTVRAGDTLWQLAAQDLGATATPRQIARSSAEWHRVNREIIGADPDLLMPGQRLRPPQD</sequence>
<protein>
    <recommendedName>
        <fullName evidence="3">LysM domain-containing protein</fullName>
    </recommendedName>
</protein>
<name>A0ABY8QPF7_9MICO</name>
<gene>
    <name evidence="4" type="ORF">LWF01_11140</name>
</gene>
<dbReference type="Proteomes" id="UP001209083">
    <property type="component" value="Chromosome"/>
</dbReference>
<dbReference type="RefSeq" id="WP_349637466.1">
    <property type="nucleotide sequence ID" value="NZ_CP090958.1"/>
</dbReference>
<dbReference type="CDD" id="cd00118">
    <property type="entry name" value="LysM"/>
    <property type="match status" value="1"/>
</dbReference>
<dbReference type="EMBL" id="CP090958">
    <property type="protein sequence ID" value="WGW10686.1"/>
    <property type="molecule type" value="Genomic_DNA"/>
</dbReference>
<dbReference type="PROSITE" id="PS51782">
    <property type="entry name" value="LYSM"/>
    <property type="match status" value="1"/>
</dbReference>
<feature type="region of interest" description="Disordered" evidence="1">
    <location>
        <begin position="126"/>
        <end position="202"/>
    </location>
</feature>
<evidence type="ECO:0000313" key="5">
    <source>
        <dbReference type="Proteomes" id="UP001209083"/>
    </source>
</evidence>
<evidence type="ECO:0000256" key="2">
    <source>
        <dbReference type="SAM" id="Phobius"/>
    </source>
</evidence>